<dbReference type="InterPro" id="IPR049945">
    <property type="entry name" value="AAA_22"/>
</dbReference>
<dbReference type="SUPFAM" id="SSF47090">
    <property type="entry name" value="PGBD-like"/>
    <property type="match status" value="1"/>
</dbReference>
<evidence type="ECO:0000259" key="2">
    <source>
        <dbReference type="SMART" id="SM00382"/>
    </source>
</evidence>
<dbReference type="Pfam" id="PF13401">
    <property type="entry name" value="AAA_22"/>
    <property type="match status" value="1"/>
</dbReference>
<dbReference type="EMBL" id="JACNJD010000214">
    <property type="protein sequence ID" value="MBC8177518.1"/>
    <property type="molecule type" value="Genomic_DNA"/>
</dbReference>
<keyword evidence="1" id="KW-1133">Transmembrane helix</keyword>
<dbReference type="InterPro" id="IPR052026">
    <property type="entry name" value="ExeA_AAA_ATPase_DNA-bind"/>
</dbReference>
<reference evidence="3 4" key="1">
    <citation type="submission" date="2020-08" db="EMBL/GenBank/DDBJ databases">
        <title>Bridging the membrane lipid divide: bacteria of the FCB group superphylum have the potential to synthesize archaeal ether lipids.</title>
        <authorList>
            <person name="Villanueva L."/>
            <person name="Von Meijenfeldt F.A.B."/>
            <person name="Westbye A.B."/>
            <person name="Yadav S."/>
            <person name="Hopmans E.C."/>
            <person name="Dutilh B.E."/>
            <person name="Sinninghe Damste J.S."/>
        </authorList>
    </citation>
    <scope>NUCLEOTIDE SEQUENCE [LARGE SCALE GENOMIC DNA]</scope>
    <source>
        <strain evidence="3">NIOZ-UU27</strain>
    </source>
</reference>
<dbReference type="PANTHER" id="PTHR35894:SF1">
    <property type="entry name" value="PHOSPHORIBULOKINASE _ URIDINE KINASE FAMILY"/>
    <property type="match status" value="1"/>
</dbReference>
<dbReference type="Gene3D" id="3.40.50.300">
    <property type="entry name" value="P-loop containing nucleotide triphosphate hydrolases"/>
    <property type="match status" value="1"/>
</dbReference>
<feature type="transmembrane region" description="Helical" evidence="1">
    <location>
        <begin position="287"/>
        <end position="306"/>
    </location>
</feature>
<dbReference type="SMART" id="SM00382">
    <property type="entry name" value="AAA"/>
    <property type="match status" value="1"/>
</dbReference>
<organism evidence="3 4">
    <name type="scientific">Candidatus Desulfacyla euxinica</name>
    <dbReference type="NCBI Taxonomy" id="2841693"/>
    <lineage>
        <taxon>Bacteria</taxon>
        <taxon>Deltaproteobacteria</taxon>
        <taxon>Candidatus Desulfacyla</taxon>
    </lineage>
</organism>
<gene>
    <name evidence="3" type="ORF">H8E19_08940</name>
</gene>
<comment type="caution">
    <text evidence="3">The sequence shown here is derived from an EMBL/GenBank/DDBJ whole genome shotgun (WGS) entry which is preliminary data.</text>
</comment>
<dbReference type="InterPro" id="IPR002477">
    <property type="entry name" value="Peptidoglycan-bd-like"/>
</dbReference>
<evidence type="ECO:0000256" key="1">
    <source>
        <dbReference type="SAM" id="Phobius"/>
    </source>
</evidence>
<dbReference type="InterPro" id="IPR036365">
    <property type="entry name" value="PGBD-like_sf"/>
</dbReference>
<dbReference type="Proteomes" id="UP000650524">
    <property type="component" value="Unassembled WGS sequence"/>
</dbReference>
<dbReference type="SUPFAM" id="SSF52540">
    <property type="entry name" value="P-loop containing nucleoside triphosphate hydrolases"/>
    <property type="match status" value="1"/>
</dbReference>
<evidence type="ECO:0000313" key="3">
    <source>
        <dbReference type="EMBL" id="MBC8177518.1"/>
    </source>
</evidence>
<accession>A0A8J6T8F5</accession>
<dbReference type="InterPro" id="IPR036366">
    <property type="entry name" value="PGBDSf"/>
</dbReference>
<dbReference type="GO" id="GO:0016887">
    <property type="term" value="F:ATP hydrolysis activity"/>
    <property type="evidence" value="ECO:0007669"/>
    <property type="project" value="InterPro"/>
</dbReference>
<dbReference type="InterPro" id="IPR003593">
    <property type="entry name" value="AAA+_ATPase"/>
</dbReference>
<keyword evidence="1" id="KW-0472">Membrane</keyword>
<name>A0A8J6T8F5_9DELT</name>
<protein>
    <submittedName>
        <fullName evidence="3">AAA family ATPase</fullName>
    </submittedName>
</protein>
<dbReference type="PANTHER" id="PTHR35894">
    <property type="entry name" value="GENERAL SECRETION PATHWAY PROTEIN A-RELATED"/>
    <property type="match status" value="1"/>
</dbReference>
<proteinExistence type="predicted"/>
<keyword evidence="1" id="KW-0812">Transmembrane</keyword>
<dbReference type="AlphaFoldDB" id="A0A8J6T8F5"/>
<dbReference type="InterPro" id="IPR027417">
    <property type="entry name" value="P-loop_NTPase"/>
</dbReference>
<dbReference type="Gene3D" id="1.10.101.10">
    <property type="entry name" value="PGBD-like superfamily/PGBD"/>
    <property type="match status" value="1"/>
</dbReference>
<feature type="domain" description="AAA+ ATPase" evidence="2">
    <location>
        <begin position="42"/>
        <end position="185"/>
    </location>
</feature>
<evidence type="ECO:0000313" key="4">
    <source>
        <dbReference type="Proteomes" id="UP000650524"/>
    </source>
</evidence>
<dbReference type="Pfam" id="PF01471">
    <property type="entry name" value="PG_binding_1"/>
    <property type="match status" value="1"/>
</dbReference>
<sequence length="530" mass="59196">MYTTFFGFKENPFNLTPDPRYLYLSRYHREALDHLLYGINERRGFIAITGGIGTGKTTLCRALLEHIDEKTKSALIFSSFISDMEILETINREFGIEMGPGAETKKDYIDALNQFLLENFSSGGNALLLIDEAQNLSHTVLEQIRMLSNLETEKDKLIQIVLVGQSELKGILEAPSLRQLNERITVRYDLKPLGPADLKGYVDHRLLVAGGSGNPGFTNRAFKKIYEYTSGNPRRINAVCDRALLIAYTGEKQSITRAMVKDAIRDLRGGAGSGQMLEGGSRSVTPVTITLLILLMITAAFAGWNLRSHILEVFLKTELSAPREAEKSPAILNQHQKGLDGLFLDERSSLAGLFDLFRAKTRSRPGKEEKESLNTDDFDLGLVSFRVAPEYFTLFKKPFRVKLSGLLPLSVPRPCYLLICEVTYNSVIAIDGEGNRRPVNRDFILAHWGGTVSAVYPYGESVTYLGSGMKSPAVLKIQRVLDSIGYPVEPNGVFDDQTSREVIRFQRDFGLNEDGIVGRRTMALLFQMTE</sequence>